<organism evidence="3 4">
    <name type="scientific">Haloplanus rallus</name>
    <dbReference type="NCBI Taxonomy" id="1816183"/>
    <lineage>
        <taxon>Archaea</taxon>
        <taxon>Methanobacteriati</taxon>
        <taxon>Methanobacteriota</taxon>
        <taxon>Stenosarchaea group</taxon>
        <taxon>Halobacteria</taxon>
        <taxon>Halobacteriales</taxon>
        <taxon>Haloferacaceae</taxon>
        <taxon>Haloplanus</taxon>
    </lineage>
</organism>
<reference evidence="3 4" key="1">
    <citation type="submission" date="2018-12" db="EMBL/GenBank/DDBJ databases">
        <title>Complete genome sequence of Haloplanus rallus MBLA0036.</title>
        <authorList>
            <person name="Nam Y.-d."/>
            <person name="Kang J."/>
            <person name="Chung W.-H."/>
            <person name="Park Y.S."/>
        </authorList>
    </citation>
    <scope>NUCLEOTIDE SEQUENCE [LARGE SCALE GENOMIC DNA]</scope>
    <source>
        <strain evidence="3 4">MBLA0036</strain>
    </source>
</reference>
<feature type="transmembrane region" description="Helical" evidence="2">
    <location>
        <begin position="48"/>
        <end position="68"/>
    </location>
</feature>
<dbReference type="AlphaFoldDB" id="A0A6B9F7E1"/>
<keyword evidence="4" id="KW-1185">Reference proteome</keyword>
<dbReference type="GeneID" id="43370181"/>
<feature type="region of interest" description="Disordered" evidence="1">
    <location>
        <begin position="74"/>
        <end position="116"/>
    </location>
</feature>
<keyword evidence="2" id="KW-0812">Transmembrane</keyword>
<protein>
    <submittedName>
        <fullName evidence="3">Uncharacterized protein</fullName>
    </submittedName>
</protein>
<accession>A0A6B9F7E1</accession>
<feature type="compositionally biased region" description="Basic and acidic residues" evidence="1">
    <location>
        <begin position="74"/>
        <end position="91"/>
    </location>
</feature>
<proteinExistence type="predicted"/>
<dbReference type="EMBL" id="CP034345">
    <property type="protein sequence ID" value="QGX95382.1"/>
    <property type="molecule type" value="Genomic_DNA"/>
</dbReference>
<feature type="region of interest" description="Disordered" evidence="1">
    <location>
        <begin position="200"/>
        <end position="225"/>
    </location>
</feature>
<dbReference type="OrthoDB" id="306368at2157"/>
<dbReference type="InterPro" id="IPR055693">
    <property type="entry name" value="DUF7269"/>
</dbReference>
<dbReference type="Proteomes" id="UP000428325">
    <property type="component" value="Chromosome"/>
</dbReference>
<keyword evidence="2" id="KW-0472">Membrane</keyword>
<name>A0A6B9F7E1_9EURY</name>
<dbReference type="KEGG" id="hra:EI982_11525"/>
<evidence type="ECO:0000313" key="4">
    <source>
        <dbReference type="Proteomes" id="UP000428325"/>
    </source>
</evidence>
<keyword evidence="2" id="KW-1133">Transmembrane helix</keyword>
<evidence type="ECO:0000256" key="1">
    <source>
        <dbReference type="SAM" id="MobiDB-lite"/>
    </source>
</evidence>
<sequence length="225" mass="24503">MTSRRRRIAVGTGLVAVGFAASYGYAPGVVPATLRRTVAALAARLDPGLTLLVVGAATGVLGLLYAWVAAGDRDDTSPVPDRTREAADRRASVTGSDLTTHHDRRVAGDGRAGGDPLRDRLRRVVVAAHHDERGGEGTTTVVDEGTWTDDRYAAAFLTTTAAVDYPWHHRLYAWLYPERAYERRVRRTLRAVERSCGERVAGYEPPARDSEGPWRRLRAALEGSS</sequence>
<evidence type="ECO:0000256" key="2">
    <source>
        <dbReference type="SAM" id="Phobius"/>
    </source>
</evidence>
<feature type="compositionally biased region" description="Basic and acidic residues" evidence="1">
    <location>
        <begin position="99"/>
        <end position="108"/>
    </location>
</feature>
<evidence type="ECO:0000313" key="3">
    <source>
        <dbReference type="EMBL" id="QGX95382.1"/>
    </source>
</evidence>
<dbReference type="Pfam" id="PF23933">
    <property type="entry name" value="DUF7269"/>
    <property type="match status" value="1"/>
</dbReference>
<gene>
    <name evidence="3" type="ORF">EI982_11525</name>
</gene>
<dbReference type="RefSeq" id="WP_157689840.1">
    <property type="nucleotide sequence ID" value="NZ_CP034345.1"/>
</dbReference>